<feature type="compositionally biased region" description="Low complexity" evidence="2">
    <location>
        <begin position="33"/>
        <end position="46"/>
    </location>
</feature>
<dbReference type="Proteomes" id="UP000637578">
    <property type="component" value="Unassembled WGS sequence"/>
</dbReference>
<protein>
    <submittedName>
        <fullName evidence="3">Class F sortase</fullName>
    </submittedName>
</protein>
<dbReference type="NCBIfam" id="NF033748">
    <property type="entry name" value="class_F_sortase"/>
    <property type="match status" value="1"/>
</dbReference>
<gene>
    <name evidence="3" type="ORF">GCM10012275_43460</name>
</gene>
<dbReference type="SUPFAM" id="SSF63817">
    <property type="entry name" value="Sortase"/>
    <property type="match status" value="1"/>
</dbReference>
<comment type="caution">
    <text evidence="3">The sequence shown here is derived from an EMBL/GenBank/DDBJ whole genome shotgun (WGS) entry which is preliminary data.</text>
</comment>
<evidence type="ECO:0000313" key="3">
    <source>
        <dbReference type="EMBL" id="GGM68253.1"/>
    </source>
</evidence>
<dbReference type="InterPro" id="IPR042001">
    <property type="entry name" value="Sortase_F"/>
</dbReference>
<dbReference type="GO" id="GO:0016787">
    <property type="term" value="F:hydrolase activity"/>
    <property type="evidence" value="ECO:0007669"/>
    <property type="project" value="UniProtKB-KW"/>
</dbReference>
<dbReference type="Gene3D" id="2.40.260.10">
    <property type="entry name" value="Sortase"/>
    <property type="match status" value="1"/>
</dbReference>
<accession>A0A8J3FXH6</accession>
<reference evidence="3" key="1">
    <citation type="journal article" date="2014" name="Int. J. Syst. Evol. Microbiol.">
        <title>Complete genome sequence of Corynebacterium casei LMG S-19264T (=DSM 44701T), isolated from a smear-ripened cheese.</title>
        <authorList>
            <consortium name="US DOE Joint Genome Institute (JGI-PGF)"/>
            <person name="Walter F."/>
            <person name="Albersmeier A."/>
            <person name="Kalinowski J."/>
            <person name="Ruckert C."/>
        </authorList>
    </citation>
    <scope>NUCLEOTIDE SEQUENCE</scope>
    <source>
        <strain evidence="3">CGMCC 4.5737</strain>
    </source>
</reference>
<dbReference type="InterPro" id="IPR005754">
    <property type="entry name" value="Sortase"/>
</dbReference>
<evidence type="ECO:0000256" key="1">
    <source>
        <dbReference type="ARBA" id="ARBA00022801"/>
    </source>
</evidence>
<evidence type="ECO:0000313" key="4">
    <source>
        <dbReference type="Proteomes" id="UP000637578"/>
    </source>
</evidence>
<reference evidence="3" key="2">
    <citation type="submission" date="2020-09" db="EMBL/GenBank/DDBJ databases">
        <authorList>
            <person name="Sun Q."/>
            <person name="Zhou Y."/>
        </authorList>
    </citation>
    <scope>NUCLEOTIDE SEQUENCE</scope>
    <source>
        <strain evidence="3">CGMCC 4.5737</strain>
    </source>
</reference>
<keyword evidence="1" id="KW-0378">Hydrolase</keyword>
<sequence>MRQYRLWGGRGLAATLLVSALLVIGGCGSGHDATAPAPAASGSTVAEKTSPPATIRIPKIGAESSLVSVGLTRDGSMEIPSVEQPMQAAWYKESPIPGNTGPAIIVGHVDGNAKPGIFFRLKELKKGDEVLVDNRDGSQSRFVVTRTQQVDKDRFPEDDVYGNTAGPELRLITCGGAFDTSARSYRDNIIVYAKAA</sequence>
<name>A0A8J3FXH6_9PSEU</name>
<dbReference type="CDD" id="cd05829">
    <property type="entry name" value="Sortase_F"/>
    <property type="match status" value="1"/>
</dbReference>
<dbReference type="EMBL" id="BMMK01000022">
    <property type="protein sequence ID" value="GGM68253.1"/>
    <property type="molecule type" value="Genomic_DNA"/>
</dbReference>
<feature type="region of interest" description="Disordered" evidence="2">
    <location>
        <begin position="33"/>
        <end position="52"/>
    </location>
</feature>
<evidence type="ECO:0000256" key="2">
    <source>
        <dbReference type="SAM" id="MobiDB-lite"/>
    </source>
</evidence>
<dbReference type="RefSeq" id="WP_189060252.1">
    <property type="nucleotide sequence ID" value="NZ_BMMK01000022.1"/>
</dbReference>
<organism evidence="3 4">
    <name type="scientific">Longimycelium tulufanense</name>
    <dbReference type="NCBI Taxonomy" id="907463"/>
    <lineage>
        <taxon>Bacteria</taxon>
        <taxon>Bacillati</taxon>
        <taxon>Actinomycetota</taxon>
        <taxon>Actinomycetes</taxon>
        <taxon>Pseudonocardiales</taxon>
        <taxon>Pseudonocardiaceae</taxon>
        <taxon>Longimycelium</taxon>
    </lineage>
</organism>
<dbReference type="Pfam" id="PF04203">
    <property type="entry name" value="Sortase"/>
    <property type="match status" value="1"/>
</dbReference>
<dbReference type="AlphaFoldDB" id="A0A8J3FXH6"/>
<dbReference type="InterPro" id="IPR023365">
    <property type="entry name" value="Sortase_dom-sf"/>
</dbReference>
<keyword evidence="4" id="KW-1185">Reference proteome</keyword>
<proteinExistence type="predicted"/>
<dbReference type="PROSITE" id="PS51257">
    <property type="entry name" value="PROKAR_LIPOPROTEIN"/>
    <property type="match status" value="1"/>
</dbReference>